<accession>A0ABT7JK72</accession>
<evidence type="ECO:0000256" key="1">
    <source>
        <dbReference type="ARBA" id="ARBA00000085"/>
    </source>
</evidence>
<feature type="domain" description="Histidine kinase" evidence="4">
    <location>
        <begin position="1"/>
        <end position="100"/>
    </location>
</feature>
<evidence type="ECO:0000313" key="5">
    <source>
        <dbReference type="EMBL" id="MDL2345456.1"/>
    </source>
</evidence>
<dbReference type="EC" id="2.7.13.3" evidence="2"/>
<proteinExistence type="predicted"/>
<dbReference type="GO" id="GO:0016301">
    <property type="term" value="F:kinase activity"/>
    <property type="evidence" value="ECO:0007669"/>
    <property type="project" value="UniProtKB-KW"/>
</dbReference>
<protein>
    <recommendedName>
        <fullName evidence="2">histidine kinase</fullName>
        <ecNumber evidence="2">2.7.13.3</ecNumber>
    </recommendedName>
</protein>
<dbReference type="InterPro" id="IPR005467">
    <property type="entry name" value="His_kinase_dom"/>
</dbReference>
<dbReference type="PRINTS" id="PR00344">
    <property type="entry name" value="BCTRLSENSOR"/>
</dbReference>
<dbReference type="PANTHER" id="PTHR43547:SF2">
    <property type="entry name" value="HYBRID SIGNAL TRANSDUCTION HISTIDINE KINASE C"/>
    <property type="match status" value="1"/>
</dbReference>
<dbReference type="PANTHER" id="PTHR43547">
    <property type="entry name" value="TWO-COMPONENT HISTIDINE KINASE"/>
    <property type="match status" value="1"/>
</dbReference>
<keyword evidence="3" id="KW-0597">Phosphoprotein</keyword>
<dbReference type="InterPro" id="IPR003594">
    <property type="entry name" value="HATPase_dom"/>
</dbReference>
<dbReference type="SUPFAM" id="SSF55874">
    <property type="entry name" value="ATPase domain of HSP90 chaperone/DNA topoisomerase II/histidine kinase"/>
    <property type="match status" value="1"/>
</dbReference>
<evidence type="ECO:0000256" key="2">
    <source>
        <dbReference type="ARBA" id="ARBA00012438"/>
    </source>
</evidence>
<comment type="catalytic activity">
    <reaction evidence="1">
        <text>ATP + protein L-histidine = ADP + protein N-phospho-L-histidine.</text>
        <dbReference type="EC" id="2.7.13.3"/>
    </reaction>
</comment>
<dbReference type="SMART" id="SM00387">
    <property type="entry name" value="HATPase_c"/>
    <property type="match status" value="1"/>
</dbReference>
<dbReference type="CDD" id="cd00075">
    <property type="entry name" value="HATPase"/>
    <property type="match status" value="1"/>
</dbReference>
<keyword evidence="6" id="KW-1185">Reference proteome</keyword>
<organism evidence="5 6">
    <name type="scientific">Deinococcus rhizophilus</name>
    <dbReference type="NCBI Taxonomy" id="3049544"/>
    <lineage>
        <taxon>Bacteria</taxon>
        <taxon>Thermotogati</taxon>
        <taxon>Deinococcota</taxon>
        <taxon>Deinococci</taxon>
        <taxon>Deinococcales</taxon>
        <taxon>Deinococcaceae</taxon>
        <taxon>Deinococcus</taxon>
    </lineage>
</organism>
<comment type="caution">
    <text evidence="5">The sequence shown here is derived from an EMBL/GenBank/DDBJ whole genome shotgun (WGS) entry which is preliminary data.</text>
</comment>
<dbReference type="Gene3D" id="3.30.565.10">
    <property type="entry name" value="Histidine kinase-like ATPase, C-terminal domain"/>
    <property type="match status" value="1"/>
</dbReference>
<keyword evidence="5" id="KW-0808">Transferase</keyword>
<gene>
    <name evidence="5" type="ORF">QOL99_15045</name>
</gene>
<keyword evidence="5" id="KW-0418">Kinase</keyword>
<reference evidence="5 6" key="1">
    <citation type="submission" date="2023-05" db="EMBL/GenBank/DDBJ databases">
        <authorList>
            <person name="Gao F."/>
        </authorList>
    </citation>
    <scope>NUCLEOTIDE SEQUENCE [LARGE SCALE GENOMIC DNA]</scope>
    <source>
        <strain evidence="5 6">MIMF12</strain>
    </source>
</reference>
<dbReference type="Proteomes" id="UP001302059">
    <property type="component" value="Unassembled WGS sequence"/>
</dbReference>
<dbReference type="EMBL" id="JASNGB010000205">
    <property type="protein sequence ID" value="MDL2345456.1"/>
    <property type="molecule type" value="Genomic_DNA"/>
</dbReference>
<dbReference type="InterPro" id="IPR036890">
    <property type="entry name" value="HATPase_C_sf"/>
</dbReference>
<dbReference type="PROSITE" id="PS50109">
    <property type="entry name" value="HIS_KIN"/>
    <property type="match status" value="1"/>
</dbReference>
<dbReference type="Pfam" id="PF02518">
    <property type="entry name" value="HATPase_c"/>
    <property type="match status" value="1"/>
</dbReference>
<name>A0ABT7JK72_9DEIO</name>
<evidence type="ECO:0000256" key="3">
    <source>
        <dbReference type="ARBA" id="ARBA00022553"/>
    </source>
</evidence>
<feature type="non-terminal residue" evidence="5">
    <location>
        <position position="1"/>
    </location>
</feature>
<sequence>SRALLNLLVNAVTHGGDTRLLAEGRGGWLCVRVQDSGPGVPPDLRGDALFGRFARGPGSEGSGLGVAIAREVARVHGGTLSYAGPPDAPSTFTLCLPHLARPDAALAPEDRP</sequence>
<evidence type="ECO:0000259" key="4">
    <source>
        <dbReference type="PROSITE" id="PS50109"/>
    </source>
</evidence>
<evidence type="ECO:0000313" key="6">
    <source>
        <dbReference type="Proteomes" id="UP001302059"/>
    </source>
</evidence>
<dbReference type="RefSeq" id="WP_285525017.1">
    <property type="nucleotide sequence ID" value="NZ_JASNGB010000205.1"/>
</dbReference>
<dbReference type="InterPro" id="IPR004358">
    <property type="entry name" value="Sig_transdc_His_kin-like_C"/>
</dbReference>